<evidence type="ECO:0000256" key="1">
    <source>
        <dbReference type="SAM" id="MobiDB-lite"/>
    </source>
</evidence>
<gene>
    <name evidence="2" type="ORF">CAEBREN_22332</name>
</gene>
<reference evidence="3" key="1">
    <citation type="submission" date="2011-07" db="EMBL/GenBank/DDBJ databases">
        <authorList>
            <consortium name="Caenorhabditis brenneri Sequencing and Analysis Consortium"/>
            <person name="Wilson R.K."/>
        </authorList>
    </citation>
    <scope>NUCLEOTIDE SEQUENCE [LARGE SCALE GENOMIC DNA]</scope>
    <source>
        <strain evidence="3">PB2801</strain>
    </source>
</reference>
<dbReference type="Proteomes" id="UP000008068">
    <property type="component" value="Unassembled WGS sequence"/>
</dbReference>
<dbReference type="AlphaFoldDB" id="G0P0L5"/>
<sequence>MSGASDARTYGDRPRRTAALRQSTRKPQCQLNSTSEEERVVFTGPAFPTQKPRMSVLERCCVMHLLSSKTTYVDSLLELWPIRRSKKLLFSHMSLIISKFFFE</sequence>
<organism evidence="3">
    <name type="scientific">Caenorhabditis brenneri</name>
    <name type="common">Nematode worm</name>
    <dbReference type="NCBI Taxonomy" id="135651"/>
    <lineage>
        <taxon>Eukaryota</taxon>
        <taxon>Metazoa</taxon>
        <taxon>Ecdysozoa</taxon>
        <taxon>Nematoda</taxon>
        <taxon>Chromadorea</taxon>
        <taxon>Rhabditida</taxon>
        <taxon>Rhabditina</taxon>
        <taxon>Rhabditomorpha</taxon>
        <taxon>Rhabditoidea</taxon>
        <taxon>Rhabditidae</taxon>
        <taxon>Peloderinae</taxon>
        <taxon>Caenorhabditis</taxon>
    </lineage>
</organism>
<feature type="region of interest" description="Disordered" evidence="1">
    <location>
        <begin position="1"/>
        <end position="35"/>
    </location>
</feature>
<evidence type="ECO:0000313" key="2">
    <source>
        <dbReference type="EMBL" id="EGT41776.1"/>
    </source>
</evidence>
<dbReference type="InParanoid" id="G0P0L5"/>
<proteinExistence type="predicted"/>
<keyword evidence="3" id="KW-1185">Reference proteome</keyword>
<accession>G0P0L5</accession>
<evidence type="ECO:0000313" key="3">
    <source>
        <dbReference type="Proteomes" id="UP000008068"/>
    </source>
</evidence>
<dbReference type="HOGENOM" id="CLU_2266087_0_0_1"/>
<feature type="compositionally biased region" description="Polar residues" evidence="1">
    <location>
        <begin position="20"/>
        <end position="34"/>
    </location>
</feature>
<protein>
    <submittedName>
        <fullName evidence="2">Uncharacterized protein</fullName>
    </submittedName>
</protein>
<dbReference type="EMBL" id="GL380001">
    <property type="protein sequence ID" value="EGT41776.1"/>
    <property type="molecule type" value="Genomic_DNA"/>
</dbReference>
<name>G0P0L5_CAEBE</name>